<organism evidence="1 2">
    <name type="scientific">Verruconis gallopava</name>
    <dbReference type="NCBI Taxonomy" id="253628"/>
    <lineage>
        <taxon>Eukaryota</taxon>
        <taxon>Fungi</taxon>
        <taxon>Dikarya</taxon>
        <taxon>Ascomycota</taxon>
        <taxon>Pezizomycotina</taxon>
        <taxon>Dothideomycetes</taxon>
        <taxon>Pleosporomycetidae</taxon>
        <taxon>Venturiales</taxon>
        <taxon>Sympoventuriaceae</taxon>
        <taxon>Verruconis</taxon>
    </lineage>
</organism>
<evidence type="ECO:0000313" key="1">
    <source>
        <dbReference type="EMBL" id="KIW03090.1"/>
    </source>
</evidence>
<accession>A0A0D2A964</accession>
<reference evidence="1 2" key="1">
    <citation type="submission" date="2015-01" db="EMBL/GenBank/DDBJ databases">
        <title>The Genome Sequence of Ochroconis gallopava CBS43764.</title>
        <authorList>
            <consortium name="The Broad Institute Genomics Platform"/>
            <person name="Cuomo C."/>
            <person name="de Hoog S."/>
            <person name="Gorbushina A."/>
            <person name="Stielow B."/>
            <person name="Teixiera M."/>
            <person name="Abouelleil A."/>
            <person name="Chapman S.B."/>
            <person name="Priest M."/>
            <person name="Young S.K."/>
            <person name="Wortman J."/>
            <person name="Nusbaum C."/>
            <person name="Birren B."/>
        </authorList>
    </citation>
    <scope>NUCLEOTIDE SEQUENCE [LARGE SCALE GENOMIC DNA]</scope>
    <source>
        <strain evidence="1 2">CBS 43764</strain>
    </source>
</reference>
<dbReference type="InParanoid" id="A0A0D2A964"/>
<protein>
    <submittedName>
        <fullName evidence="1">Uncharacterized protein</fullName>
    </submittedName>
</protein>
<name>A0A0D2A964_9PEZI</name>
<dbReference type="GeneID" id="27313708"/>
<proteinExistence type="predicted"/>
<dbReference type="RefSeq" id="XP_016212959.1">
    <property type="nucleotide sequence ID" value="XM_016359280.1"/>
</dbReference>
<dbReference type="EMBL" id="KN847546">
    <property type="protein sequence ID" value="KIW03090.1"/>
    <property type="molecule type" value="Genomic_DNA"/>
</dbReference>
<dbReference type="HOGENOM" id="CLU_2185992_0_0_1"/>
<gene>
    <name evidence="1" type="ORF">PV09_05735</name>
</gene>
<keyword evidence="2" id="KW-1185">Reference proteome</keyword>
<sequence>MEIGQRMTNKEPSITIKQLWSLQRDNGSADTSHFEGWLGAAWTKRKAIVRIHGPERGKQVLSRTFRDKHSSIYQRDVSDMMQVCVVVILLPWRMPSLRCIRRPPEDHQK</sequence>
<dbReference type="AlphaFoldDB" id="A0A0D2A964"/>
<evidence type="ECO:0000313" key="2">
    <source>
        <dbReference type="Proteomes" id="UP000053259"/>
    </source>
</evidence>
<dbReference type="VEuPathDB" id="FungiDB:PV09_05735"/>
<dbReference type="Proteomes" id="UP000053259">
    <property type="component" value="Unassembled WGS sequence"/>
</dbReference>